<evidence type="ECO:0000256" key="6">
    <source>
        <dbReference type="PROSITE-ProRule" id="PRU00169"/>
    </source>
</evidence>
<dbReference type="PROSITE" id="PS00688">
    <property type="entry name" value="SIGMA54_INTERACT_3"/>
    <property type="match status" value="1"/>
</dbReference>
<evidence type="ECO:0000259" key="7">
    <source>
        <dbReference type="PROSITE" id="PS50045"/>
    </source>
</evidence>
<keyword evidence="3" id="KW-0805">Transcription regulation</keyword>
<dbReference type="Gene3D" id="3.40.50.300">
    <property type="entry name" value="P-loop containing nucleotide triphosphate hydrolases"/>
    <property type="match status" value="1"/>
</dbReference>
<dbReference type="SUPFAM" id="SSF52172">
    <property type="entry name" value="CheY-like"/>
    <property type="match status" value="1"/>
</dbReference>
<dbReference type="RefSeq" id="WP_072895989.1">
    <property type="nucleotide sequence ID" value="NZ_FQWZ01000003.1"/>
</dbReference>
<evidence type="ECO:0000256" key="2">
    <source>
        <dbReference type="ARBA" id="ARBA00022840"/>
    </source>
</evidence>
<dbReference type="SUPFAM" id="SSF46689">
    <property type="entry name" value="Homeodomain-like"/>
    <property type="match status" value="1"/>
</dbReference>
<dbReference type="PANTHER" id="PTHR32071:SF86">
    <property type="entry name" value="TWO COMPONENT SIGNAL TRANSDUCTION SYSTEM SIGMA54-DEPENDENT RESPONSE REGULATOR FIS FAMILY"/>
    <property type="match status" value="1"/>
</dbReference>
<dbReference type="Proteomes" id="UP000199758">
    <property type="component" value="Unassembled WGS sequence"/>
</dbReference>
<name>A0A1M5MTI4_9GAMM</name>
<dbReference type="Gene3D" id="1.10.8.60">
    <property type="match status" value="1"/>
</dbReference>
<dbReference type="SMART" id="SM00382">
    <property type="entry name" value="AAA"/>
    <property type="match status" value="1"/>
</dbReference>
<evidence type="ECO:0000259" key="8">
    <source>
        <dbReference type="PROSITE" id="PS50110"/>
    </source>
</evidence>
<dbReference type="InterPro" id="IPR027417">
    <property type="entry name" value="P-loop_NTPase"/>
</dbReference>
<evidence type="ECO:0000256" key="1">
    <source>
        <dbReference type="ARBA" id="ARBA00022741"/>
    </source>
</evidence>
<dbReference type="OrthoDB" id="9804019at2"/>
<evidence type="ECO:0000256" key="4">
    <source>
        <dbReference type="ARBA" id="ARBA00023125"/>
    </source>
</evidence>
<dbReference type="PROSITE" id="PS50110">
    <property type="entry name" value="RESPONSE_REGULATORY"/>
    <property type="match status" value="1"/>
</dbReference>
<dbReference type="Pfam" id="PF25601">
    <property type="entry name" value="AAA_lid_14"/>
    <property type="match status" value="1"/>
</dbReference>
<dbReference type="GO" id="GO:0043565">
    <property type="term" value="F:sequence-specific DNA binding"/>
    <property type="evidence" value="ECO:0007669"/>
    <property type="project" value="InterPro"/>
</dbReference>
<keyword evidence="5" id="KW-0804">Transcription</keyword>
<dbReference type="InterPro" id="IPR002197">
    <property type="entry name" value="HTH_Fis"/>
</dbReference>
<reference evidence="9 10" key="1">
    <citation type="submission" date="2016-11" db="EMBL/GenBank/DDBJ databases">
        <authorList>
            <person name="Jaros S."/>
            <person name="Januszkiewicz K."/>
            <person name="Wedrychowicz H."/>
        </authorList>
    </citation>
    <scope>NUCLEOTIDE SEQUENCE [LARGE SCALE GENOMIC DNA]</scope>
    <source>
        <strain evidence="9 10">CGMCC 1.7049</strain>
    </source>
</reference>
<dbReference type="EMBL" id="FQWZ01000003">
    <property type="protein sequence ID" value="SHG80452.1"/>
    <property type="molecule type" value="Genomic_DNA"/>
</dbReference>
<organism evidence="9 10">
    <name type="scientific">Hydrocarboniphaga daqingensis</name>
    <dbReference type="NCBI Taxonomy" id="490188"/>
    <lineage>
        <taxon>Bacteria</taxon>
        <taxon>Pseudomonadati</taxon>
        <taxon>Pseudomonadota</taxon>
        <taxon>Gammaproteobacteria</taxon>
        <taxon>Nevskiales</taxon>
        <taxon>Nevskiaceae</taxon>
        <taxon>Hydrocarboniphaga</taxon>
    </lineage>
</organism>
<dbReference type="InterPro" id="IPR058031">
    <property type="entry name" value="AAA_lid_NorR"/>
</dbReference>
<dbReference type="Pfam" id="PF00158">
    <property type="entry name" value="Sigma54_activat"/>
    <property type="match status" value="1"/>
</dbReference>
<protein>
    <submittedName>
        <fullName evidence="9">DNA-binding transcriptional response regulator, NtrC family, contains REC, AAA-type ATPase, and a Fis-type DNA-binding domains</fullName>
    </submittedName>
</protein>
<dbReference type="Pfam" id="PF02954">
    <property type="entry name" value="HTH_8"/>
    <property type="match status" value="1"/>
</dbReference>
<evidence type="ECO:0000256" key="3">
    <source>
        <dbReference type="ARBA" id="ARBA00023015"/>
    </source>
</evidence>
<accession>A0A1M5MTI4</accession>
<feature type="domain" description="Sigma-54 factor interaction" evidence="7">
    <location>
        <begin position="154"/>
        <end position="375"/>
    </location>
</feature>
<dbReference type="Gene3D" id="3.40.50.2300">
    <property type="match status" value="1"/>
</dbReference>
<keyword evidence="4 9" id="KW-0238">DNA-binding</keyword>
<dbReference type="SMART" id="SM00448">
    <property type="entry name" value="REC"/>
    <property type="match status" value="1"/>
</dbReference>
<dbReference type="InterPro" id="IPR009057">
    <property type="entry name" value="Homeodomain-like_sf"/>
</dbReference>
<dbReference type="STRING" id="490188.SAMN04488068_1445"/>
<dbReference type="InterPro" id="IPR002078">
    <property type="entry name" value="Sigma_54_int"/>
</dbReference>
<dbReference type="PROSITE" id="PS00676">
    <property type="entry name" value="SIGMA54_INTERACT_2"/>
    <property type="match status" value="1"/>
</dbReference>
<proteinExistence type="predicted"/>
<feature type="modified residue" description="4-aspartylphosphate" evidence="6">
    <location>
        <position position="52"/>
    </location>
</feature>
<evidence type="ECO:0000313" key="10">
    <source>
        <dbReference type="Proteomes" id="UP000199758"/>
    </source>
</evidence>
<dbReference type="CDD" id="cd00009">
    <property type="entry name" value="AAA"/>
    <property type="match status" value="1"/>
</dbReference>
<keyword evidence="1" id="KW-0547">Nucleotide-binding</keyword>
<keyword evidence="6" id="KW-0597">Phosphoprotein</keyword>
<dbReference type="Gene3D" id="1.10.10.60">
    <property type="entry name" value="Homeodomain-like"/>
    <property type="match status" value="1"/>
</dbReference>
<dbReference type="SUPFAM" id="SSF52540">
    <property type="entry name" value="P-loop containing nucleoside triphosphate hydrolases"/>
    <property type="match status" value="1"/>
</dbReference>
<dbReference type="Pfam" id="PF00072">
    <property type="entry name" value="Response_reg"/>
    <property type="match status" value="1"/>
</dbReference>
<dbReference type="InterPro" id="IPR011006">
    <property type="entry name" value="CheY-like_superfamily"/>
</dbReference>
<gene>
    <name evidence="9" type="ORF">SAMN04488068_1445</name>
</gene>
<dbReference type="GO" id="GO:0005524">
    <property type="term" value="F:ATP binding"/>
    <property type="evidence" value="ECO:0007669"/>
    <property type="project" value="UniProtKB-KW"/>
</dbReference>
<evidence type="ECO:0000313" key="9">
    <source>
        <dbReference type="EMBL" id="SHG80452.1"/>
    </source>
</evidence>
<dbReference type="PANTHER" id="PTHR32071">
    <property type="entry name" value="TRANSCRIPTIONAL REGULATORY PROTEIN"/>
    <property type="match status" value="1"/>
</dbReference>
<sequence>MATILIVDDNRAVCTALEVLFALHGLKTRSAASPDEALSVIDAEDIDLVIQDMNFRSDTTSGEDGIKLFRDIRDVEPEMPVILLTGWTHLEHAVDLMRAGAADYLGKPWDDAKLITTVHNLLRLRQATRENHRLRSARRAVRTRVAGQFDLCGLVYESDAMHEIVTLATRVAHADVPVLITGPNGAGKEKIAEIVQANSSVSDGPFIRVNVGALPAELMSAELFGAEAGAFTGAQKARVGRFEAADGGTLFLDEIGTLSLEGQVKLLRVLQTGQFERLGSTQTRSVKVRLISATNSDLQAAISAGTFREDLYYRLNVIELRVPALRDRADDILVTANAFLDANHRFSLEAERALLAYPWPGNVRELQNCVKRACLLAAGDVIQPRELGLPAVSDRMAESAATHALPEPDRDTVQAVLARSGGVIASAARELGLSRQALYRRMEKFGLHKPE</sequence>
<dbReference type="GO" id="GO:0000160">
    <property type="term" value="P:phosphorelay signal transduction system"/>
    <property type="evidence" value="ECO:0007669"/>
    <property type="project" value="InterPro"/>
</dbReference>
<keyword evidence="2" id="KW-0067">ATP-binding</keyword>
<dbReference type="GO" id="GO:0006355">
    <property type="term" value="P:regulation of DNA-templated transcription"/>
    <property type="evidence" value="ECO:0007669"/>
    <property type="project" value="InterPro"/>
</dbReference>
<evidence type="ECO:0000256" key="5">
    <source>
        <dbReference type="ARBA" id="ARBA00023163"/>
    </source>
</evidence>
<dbReference type="AlphaFoldDB" id="A0A1M5MTI4"/>
<dbReference type="PROSITE" id="PS50045">
    <property type="entry name" value="SIGMA54_INTERACT_4"/>
    <property type="match status" value="1"/>
</dbReference>
<feature type="domain" description="Response regulatory" evidence="8">
    <location>
        <begin position="3"/>
        <end position="122"/>
    </location>
</feature>
<dbReference type="InterPro" id="IPR003593">
    <property type="entry name" value="AAA+_ATPase"/>
</dbReference>
<dbReference type="InterPro" id="IPR025943">
    <property type="entry name" value="Sigma_54_int_dom_ATP-bd_2"/>
</dbReference>
<keyword evidence="10" id="KW-1185">Reference proteome</keyword>
<dbReference type="FunFam" id="3.40.50.300:FF:000006">
    <property type="entry name" value="DNA-binding transcriptional regulator NtrC"/>
    <property type="match status" value="1"/>
</dbReference>
<dbReference type="PRINTS" id="PR01590">
    <property type="entry name" value="HTHFIS"/>
</dbReference>
<dbReference type="InterPro" id="IPR025944">
    <property type="entry name" value="Sigma_54_int_dom_CS"/>
</dbReference>
<dbReference type="InterPro" id="IPR001789">
    <property type="entry name" value="Sig_transdc_resp-reg_receiver"/>
</dbReference>